<dbReference type="GO" id="GO:0005829">
    <property type="term" value="C:cytosol"/>
    <property type="evidence" value="ECO:0007669"/>
    <property type="project" value="TreeGrafter"/>
</dbReference>
<reference evidence="6 7" key="1">
    <citation type="submission" date="2018-09" db="EMBL/GenBank/DDBJ databases">
        <authorList>
            <person name="Zhu H."/>
        </authorList>
    </citation>
    <scope>NUCLEOTIDE SEQUENCE [LARGE SCALE GENOMIC DNA]</scope>
    <source>
        <strain evidence="6 7">K1S02-61</strain>
    </source>
</reference>
<dbReference type="Gene3D" id="3.40.50.880">
    <property type="match status" value="1"/>
</dbReference>
<sequence>MRRPIVIVSACRQAVGVHQCHTAQVKYVDAVVRGADCAPLILPALGEATDFDAVLAAADGIMLTGSPSNLHPSHYAQDLRDPGLPQDPARDATTLPLIRAALERGIPLIAVCRGFQEINVALGGSLHQAVQEVQGMLDHREDKHAALDAQYGPAHSVALTPGGRLSTMLGGAATIDVNSLHGQGIARLAPGLVVEAVAEDGLVEAFSVAGAGFALGVQWHPEWRITDNADAMRMFAAFGQACRAYQSTT</sequence>
<dbReference type="Proteomes" id="UP000284006">
    <property type="component" value="Unassembled WGS sequence"/>
</dbReference>
<protein>
    <recommendedName>
        <fullName evidence="5">gamma-glutamyl-gamma-aminobutyrate hydrolase</fullName>
        <ecNumber evidence="5">3.5.1.94</ecNumber>
    </recommendedName>
</protein>
<comment type="caution">
    <text evidence="6">The sequence shown here is derived from an EMBL/GenBank/DDBJ whole genome shotgun (WGS) entry which is preliminary data.</text>
</comment>
<evidence type="ECO:0000256" key="5">
    <source>
        <dbReference type="ARBA" id="ARBA00066788"/>
    </source>
</evidence>
<evidence type="ECO:0000256" key="4">
    <source>
        <dbReference type="ARBA" id="ARBA00060634"/>
    </source>
</evidence>
<dbReference type="AlphaFoldDB" id="A0A418Y4N5"/>
<keyword evidence="6" id="KW-0378">Hydrolase</keyword>
<dbReference type="FunFam" id="3.40.50.880:FF:000030">
    <property type="entry name" value="Gamma-glutamyl-gamma-aminobutyrate hydrolase PuuD"/>
    <property type="match status" value="1"/>
</dbReference>
<dbReference type="CDD" id="cd01745">
    <property type="entry name" value="GATase1_2"/>
    <property type="match status" value="1"/>
</dbReference>
<comment type="catalytic activity">
    <reaction evidence="2">
        <text>4-(gamma-L-glutamylamino)butanoate + H2O = 4-aminobutanoate + L-glutamate</text>
        <dbReference type="Rhea" id="RHEA:19737"/>
        <dbReference type="ChEBI" id="CHEBI:15377"/>
        <dbReference type="ChEBI" id="CHEBI:29985"/>
        <dbReference type="ChEBI" id="CHEBI:58800"/>
        <dbReference type="ChEBI" id="CHEBI:59888"/>
        <dbReference type="EC" id="3.5.1.94"/>
    </reaction>
</comment>
<dbReference type="InterPro" id="IPR044668">
    <property type="entry name" value="PuuD-like"/>
</dbReference>
<comment type="similarity">
    <text evidence="1">Belongs to the peptidase C26 family.</text>
</comment>
<dbReference type="Pfam" id="PF07722">
    <property type="entry name" value="Peptidase_C26"/>
    <property type="match status" value="1"/>
</dbReference>
<dbReference type="PANTHER" id="PTHR43235">
    <property type="entry name" value="GLUTAMINE AMIDOTRANSFERASE PB2B2.05-RELATED"/>
    <property type="match status" value="1"/>
</dbReference>
<dbReference type="GO" id="GO:0033969">
    <property type="term" value="F:gamma-glutamyl-gamma-aminobutyrate hydrolase activity"/>
    <property type="evidence" value="ECO:0007669"/>
    <property type="project" value="UniProtKB-EC"/>
</dbReference>
<proteinExistence type="inferred from homology"/>
<dbReference type="EC" id="3.5.1.94" evidence="5"/>
<comment type="pathway">
    <text evidence="4">Amine and polyamine degradation; putrescine degradation; 4-aminobutanoate from putrescine: step 4/4.</text>
</comment>
<evidence type="ECO:0000256" key="2">
    <source>
        <dbReference type="ARBA" id="ARBA00052718"/>
    </source>
</evidence>
<dbReference type="InterPro" id="IPR029062">
    <property type="entry name" value="Class_I_gatase-like"/>
</dbReference>
<dbReference type="EMBL" id="QYUP01000076">
    <property type="protein sequence ID" value="RJG20891.1"/>
    <property type="molecule type" value="Genomic_DNA"/>
</dbReference>
<dbReference type="RefSeq" id="WP_119810224.1">
    <property type="nucleotide sequence ID" value="NZ_QYUP01000076.1"/>
</dbReference>
<keyword evidence="7" id="KW-1185">Reference proteome</keyword>
<organism evidence="6 7">
    <name type="scientific">Massilia cavernae</name>
    <dbReference type="NCBI Taxonomy" id="2320864"/>
    <lineage>
        <taxon>Bacteria</taxon>
        <taxon>Pseudomonadati</taxon>
        <taxon>Pseudomonadota</taxon>
        <taxon>Betaproteobacteria</taxon>
        <taxon>Burkholderiales</taxon>
        <taxon>Oxalobacteraceae</taxon>
        <taxon>Telluria group</taxon>
        <taxon>Massilia</taxon>
    </lineage>
</organism>
<dbReference type="PROSITE" id="PS51273">
    <property type="entry name" value="GATASE_TYPE_1"/>
    <property type="match status" value="1"/>
</dbReference>
<dbReference type="SUPFAM" id="SSF52317">
    <property type="entry name" value="Class I glutamine amidotransferase-like"/>
    <property type="match status" value="1"/>
</dbReference>
<dbReference type="OrthoDB" id="9813383at2"/>
<evidence type="ECO:0000256" key="1">
    <source>
        <dbReference type="ARBA" id="ARBA00011083"/>
    </source>
</evidence>
<name>A0A418Y4N5_9BURK</name>
<dbReference type="InterPro" id="IPR011697">
    <property type="entry name" value="Peptidase_C26"/>
</dbReference>
<accession>A0A418Y4N5</accession>
<gene>
    <name evidence="6" type="ORF">D3872_07675</name>
</gene>
<evidence type="ECO:0000256" key="3">
    <source>
        <dbReference type="ARBA" id="ARBA00055068"/>
    </source>
</evidence>
<comment type="function">
    <text evidence="3">Involved in the breakdown of putrescine via hydrolysis of the gamma-glutamyl linkage of gamma-glutamyl-gamma-aminobutyrate.</text>
</comment>
<evidence type="ECO:0000313" key="7">
    <source>
        <dbReference type="Proteomes" id="UP000284006"/>
    </source>
</evidence>
<dbReference type="PANTHER" id="PTHR43235:SF1">
    <property type="entry name" value="GLUTAMINE AMIDOTRANSFERASE PB2B2.05-RELATED"/>
    <property type="match status" value="1"/>
</dbReference>
<evidence type="ECO:0000313" key="6">
    <source>
        <dbReference type="EMBL" id="RJG20891.1"/>
    </source>
</evidence>
<dbReference type="GO" id="GO:0006598">
    <property type="term" value="P:polyamine catabolic process"/>
    <property type="evidence" value="ECO:0007669"/>
    <property type="project" value="TreeGrafter"/>
</dbReference>